<comment type="caution">
    <text evidence="3">The sequence shown here is derived from an EMBL/GenBank/DDBJ whole genome shotgun (WGS) entry which is preliminary data.</text>
</comment>
<proteinExistence type="inferred from homology"/>
<dbReference type="InterPro" id="IPR013538">
    <property type="entry name" value="ASHA1/2-like_C"/>
</dbReference>
<evidence type="ECO:0000313" key="3">
    <source>
        <dbReference type="EMBL" id="NGZ76954.1"/>
    </source>
</evidence>
<sequence>MASEQEGGDFALRSSRAASEFAHGAGQASHGSRTDSASRLIKVRPQKLYWAFVDPDLLVRWLPPEGMRGRLERFEPQAGGAYRMVLTYTGASDSFEGKSSPDTDIVEGRFVELVPGEKIVQAVAFDSPDPAFAGEMLMTWKLEADGEGTKVTVVCEHVPGGIGKREHEQALASTLQNLERIVS</sequence>
<gene>
    <name evidence="3" type="ORF">GYN08_16730</name>
</gene>
<accession>A0ABX0FA88</accession>
<dbReference type="Pfam" id="PF08327">
    <property type="entry name" value="AHSA1"/>
    <property type="match status" value="1"/>
</dbReference>
<dbReference type="InterPro" id="IPR023393">
    <property type="entry name" value="START-like_dom_sf"/>
</dbReference>
<dbReference type="SUPFAM" id="SSF55961">
    <property type="entry name" value="Bet v1-like"/>
    <property type="match status" value="1"/>
</dbReference>
<evidence type="ECO:0000256" key="1">
    <source>
        <dbReference type="ARBA" id="ARBA00006817"/>
    </source>
</evidence>
<dbReference type="EMBL" id="JAAFGS010000006">
    <property type="protein sequence ID" value="NGZ76954.1"/>
    <property type="molecule type" value="Genomic_DNA"/>
</dbReference>
<evidence type="ECO:0000259" key="2">
    <source>
        <dbReference type="Pfam" id="PF08327"/>
    </source>
</evidence>
<dbReference type="Proteomes" id="UP000800303">
    <property type="component" value="Unassembled WGS sequence"/>
</dbReference>
<evidence type="ECO:0000313" key="4">
    <source>
        <dbReference type="Proteomes" id="UP000800303"/>
    </source>
</evidence>
<reference evidence="3 4" key="1">
    <citation type="submission" date="2020-01" db="EMBL/GenBank/DDBJ databases">
        <title>Polyphasic characterisation and genomic insights into a novel alkali tolerant bacterium VR-M41.</title>
        <authorList>
            <person name="Vemuluri V.R."/>
        </authorList>
    </citation>
    <scope>NUCLEOTIDE SEQUENCE [LARGE SCALE GENOMIC DNA]</scope>
    <source>
        <strain evidence="3 4">VR-M41</strain>
    </source>
</reference>
<dbReference type="Gene3D" id="3.30.530.20">
    <property type="match status" value="1"/>
</dbReference>
<organism evidence="3 4">
    <name type="scientific">Saccharibacillus alkalitolerans</name>
    <dbReference type="NCBI Taxonomy" id="2705290"/>
    <lineage>
        <taxon>Bacteria</taxon>
        <taxon>Bacillati</taxon>
        <taxon>Bacillota</taxon>
        <taxon>Bacilli</taxon>
        <taxon>Bacillales</taxon>
        <taxon>Paenibacillaceae</taxon>
        <taxon>Saccharibacillus</taxon>
    </lineage>
</organism>
<comment type="similarity">
    <text evidence="1">Belongs to the AHA1 family.</text>
</comment>
<keyword evidence="4" id="KW-1185">Reference proteome</keyword>
<feature type="domain" description="Activator of Hsp90 ATPase homologue 1/2-like C-terminal" evidence="2">
    <location>
        <begin position="43"/>
        <end position="182"/>
    </location>
</feature>
<protein>
    <submittedName>
        <fullName evidence="3">ATPase</fullName>
    </submittedName>
</protein>
<name>A0ABX0FA88_9BACL</name>